<protein>
    <submittedName>
        <fullName evidence="2">Uncharacterized protein</fullName>
    </submittedName>
</protein>
<feature type="transmembrane region" description="Helical" evidence="1">
    <location>
        <begin position="102"/>
        <end position="120"/>
    </location>
</feature>
<feature type="transmembrane region" description="Helical" evidence="1">
    <location>
        <begin position="21"/>
        <end position="45"/>
    </location>
</feature>
<proteinExistence type="predicted"/>
<comment type="caution">
    <text evidence="2">The sequence shown here is derived from an EMBL/GenBank/DDBJ whole genome shotgun (WGS) entry which is preliminary data.</text>
</comment>
<keyword evidence="1" id="KW-1133">Transmembrane helix</keyword>
<dbReference type="EMBL" id="JADBEM010000001">
    <property type="protein sequence ID" value="MBE1611483.1"/>
    <property type="molecule type" value="Genomic_DNA"/>
</dbReference>
<keyword evidence="1" id="KW-0812">Transmembrane</keyword>
<evidence type="ECO:0000256" key="1">
    <source>
        <dbReference type="SAM" id="Phobius"/>
    </source>
</evidence>
<accession>A0A927N5R2</accession>
<keyword evidence="3" id="KW-1185">Reference proteome</keyword>
<dbReference type="RefSeq" id="WP_192754690.1">
    <property type="nucleotide sequence ID" value="NZ_BAABJL010000178.1"/>
</dbReference>
<evidence type="ECO:0000313" key="3">
    <source>
        <dbReference type="Proteomes" id="UP000638648"/>
    </source>
</evidence>
<dbReference type="Proteomes" id="UP000638648">
    <property type="component" value="Unassembled WGS sequence"/>
</dbReference>
<organism evidence="2 3">
    <name type="scientific">Actinopolymorpha pittospori</name>
    <dbReference type="NCBI Taxonomy" id="648752"/>
    <lineage>
        <taxon>Bacteria</taxon>
        <taxon>Bacillati</taxon>
        <taxon>Actinomycetota</taxon>
        <taxon>Actinomycetes</taxon>
        <taxon>Propionibacteriales</taxon>
        <taxon>Actinopolymorphaceae</taxon>
        <taxon>Actinopolymorpha</taxon>
    </lineage>
</organism>
<gene>
    <name evidence="2" type="ORF">HEB94_008331</name>
</gene>
<feature type="transmembrane region" description="Helical" evidence="1">
    <location>
        <begin position="57"/>
        <end position="81"/>
    </location>
</feature>
<feature type="transmembrane region" description="Helical" evidence="1">
    <location>
        <begin position="132"/>
        <end position="150"/>
    </location>
</feature>
<name>A0A927N5R2_9ACTN</name>
<evidence type="ECO:0000313" key="2">
    <source>
        <dbReference type="EMBL" id="MBE1611483.1"/>
    </source>
</evidence>
<keyword evidence="1" id="KW-0472">Membrane</keyword>
<sequence length="166" mass="17328">MPENTAIRWIRRGSDGLATRALWIWALGAGVYAVCSLAVAVRTLMSYVGADVRSAGVVSVGLFVIGAVMAVSAEVCVVHAVPAARGQLRPSALRRLGRLLRTGGRVLAAVIVVSALLAFFPARGAAAETLDQVAAVAVAALMPAILLRMLGGMCERAFEVFAKGRR</sequence>
<reference evidence="2" key="1">
    <citation type="submission" date="2020-10" db="EMBL/GenBank/DDBJ databases">
        <title>Sequencing the genomes of 1000 actinobacteria strains.</title>
        <authorList>
            <person name="Klenk H.-P."/>
        </authorList>
    </citation>
    <scope>NUCLEOTIDE SEQUENCE</scope>
    <source>
        <strain evidence="2">DSM 45354</strain>
    </source>
</reference>
<dbReference type="AlphaFoldDB" id="A0A927N5R2"/>